<comment type="caution">
    <text evidence="2">The sequence shown here is derived from an EMBL/GenBank/DDBJ whole genome shotgun (WGS) entry which is preliminary data.</text>
</comment>
<evidence type="ECO:0000313" key="2">
    <source>
        <dbReference type="EMBL" id="GMN51212.1"/>
    </source>
</evidence>
<gene>
    <name evidence="2" type="ORF">TIFTF001_020373</name>
</gene>
<feature type="compositionally biased region" description="Basic and acidic residues" evidence="1">
    <location>
        <begin position="1"/>
        <end position="33"/>
    </location>
</feature>
<reference evidence="2" key="1">
    <citation type="submission" date="2023-07" db="EMBL/GenBank/DDBJ databases">
        <title>draft genome sequence of fig (Ficus carica).</title>
        <authorList>
            <person name="Takahashi T."/>
            <person name="Nishimura K."/>
        </authorList>
    </citation>
    <scope>NUCLEOTIDE SEQUENCE</scope>
</reference>
<dbReference type="EMBL" id="BTGU01000036">
    <property type="protein sequence ID" value="GMN51212.1"/>
    <property type="molecule type" value="Genomic_DNA"/>
</dbReference>
<feature type="region of interest" description="Disordered" evidence="1">
    <location>
        <begin position="1"/>
        <end position="59"/>
    </location>
</feature>
<dbReference type="AlphaFoldDB" id="A0AA88ADJ6"/>
<sequence>MRLLKKERGERKNRERERAVVRESEGASKDVGGKRKNVNGDGDGDGELCTETENVNKRL</sequence>
<proteinExistence type="predicted"/>
<keyword evidence="3" id="KW-1185">Reference proteome</keyword>
<evidence type="ECO:0000313" key="3">
    <source>
        <dbReference type="Proteomes" id="UP001187192"/>
    </source>
</evidence>
<evidence type="ECO:0000256" key="1">
    <source>
        <dbReference type="SAM" id="MobiDB-lite"/>
    </source>
</evidence>
<accession>A0AA88ADJ6</accession>
<protein>
    <submittedName>
        <fullName evidence="2">Uncharacterized protein</fullName>
    </submittedName>
</protein>
<organism evidence="2 3">
    <name type="scientific">Ficus carica</name>
    <name type="common">Common fig</name>
    <dbReference type="NCBI Taxonomy" id="3494"/>
    <lineage>
        <taxon>Eukaryota</taxon>
        <taxon>Viridiplantae</taxon>
        <taxon>Streptophyta</taxon>
        <taxon>Embryophyta</taxon>
        <taxon>Tracheophyta</taxon>
        <taxon>Spermatophyta</taxon>
        <taxon>Magnoliopsida</taxon>
        <taxon>eudicotyledons</taxon>
        <taxon>Gunneridae</taxon>
        <taxon>Pentapetalae</taxon>
        <taxon>rosids</taxon>
        <taxon>fabids</taxon>
        <taxon>Rosales</taxon>
        <taxon>Moraceae</taxon>
        <taxon>Ficeae</taxon>
        <taxon>Ficus</taxon>
    </lineage>
</organism>
<name>A0AA88ADJ6_FICCA</name>
<dbReference type="Proteomes" id="UP001187192">
    <property type="component" value="Unassembled WGS sequence"/>
</dbReference>